<dbReference type="AlphaFoldDB" id="A0AAW0DM48"/>
<evidence type="ECO:0008006" key="3">
    <source>
        <dbReference type="Google" id="ProtNLM"/>
    </source>
</evidence>
<dbReference type="Proteomes" id="UP001362999">
    <property type="component" value="Unassembled WGS sequence"/>
</dbReference>
<proteinExistence type="predicted"/>
<protein>
    <recommendedName>
        <fullName evidence="3">ATP synthase protein MI25</fullName>
    </recommendedName>
</protein>
<reference evidence="1 2" key="1">
    <citation type="journal article" date="2024" name="J Genomics">
        <title>Draft genome sequencing and assembly of Favolaschia claudopus CIRM-BRFM 2984 isolated from oak limbs.</title>
        <authorList>
            <person name="Navarro D."/>
            <person name="Drula E."/>
            <person name="Chaduli D."/>
            <person name="Cazenave R."/>
            <person name="Ahrendt S."/>
            <person name="Wang J."/>
            <person name="Lipzen A."/>
            <person name="Daum C."/>
            <person name="Barry K."/>
            <person name="Grigoriev I.V."/>
            <person name="Favel A."/>
            <person name="Rosso M.N."/>
            <person name="Martin F."/>
        </authorList>
    </citation>
    <scope>NUCLEOTIDE SEQUENCE [LARGE SCALE GENOMIC DNA]</scope>
    <source>
        <strain evidence="1 2">CIRM-BRFM 2984</strain>
    </source>
</reference>
<dbReference type="EMBL" id="JAWWNJ010000007">
    <property type="protein sequence ID" value="KAK7052337.1"/>
    <property type="molecule type" value="Genomic_DNA"/>
</dbReference>
<gene>
    <name evidence="1" type="ORF">R3P38DRAFT_2762726</name>
</gene>
<evidence type="ECO:0000313" key="1">
    <source>
        <dbReference type="EMBL" id="KAK7052337.1"/>
    </source>
</evidence>
<accession>A0AAW0DM48</accession>
<sequence>MANIIPPQDYESHSISSISALASFFPSSNPYQLSLVFVASAIFVGLLSRCLPSCLMKSLDEQVQQATGLYNQAVGGHFLSFPEETELSEKLLKLDTQARQLRKKTLVFTPRILPSSFQQIYALLNGHSFAIWMCIRQTKALRNKMQLLIECKKEDFNSAMPDGIPPSRQLWLRHRFGDSIGV</sequence>
<keyword evidence="2" id="KW-1185">Reference proteome</keyword>
<name>A0AAW0DM48_9AGAR</name>
<organism evidence="1 2">
    <name type="scientific">Favolaschia claudopus</name>
    <dbReference type="NCBI Taxonomy" id="2862362"/>
    <lineage>
        <taxon>Eukaryota</taxon>
        <taxon>Fungi</taxon>
        <taxon>Dikarya</taxon>
        <taxon>Basidiomycota</taxon>
        <taxon>Agaricomycotina</taxon>
        <taxon>Agaricomycetes</taxon>
        <taxon>Agaricomycetidae</taxon>
        <taxon>Agaricales</taxon>
        <taxon>Marasmiineae</taxon>
        <taxon>Mycenaceae</taxon>
        <taxon>Favolaschia</taxon>
    </lineage>
</organism>
<evidence type="ECO:0000313" key="2">
    <source>
        <dbReference type="Proteomes" id="UP001362999"/>
    </source>
</evidence>
<comment type="caution">
    <text evidence="1">The sequence shown here is derived from an EMBL/GenBank/DDBJ whole genome shotgun (WGS) entry which is preliminary data.</text>
</comment>